<evidence type="ECO:0000313" key="3">
    <source>
        <dbReference type="Proteomes" id="UP000233551"/>
    </source>
</evidence>
<name>A0A2I0LE86_PUNGR</name>
<proteinExistence type="predicted"/>
<sequence>MAAFAYPCLGKERAGHRRRVMHGSRLSENSFRASFLILRWKGARREVTPYEAEDEGSIANNVASTQRSPSKVNNAPGQIRFSPQQRPTNGHQVMTSPRGHTRPSALTVRTSRRHPLRERQDAVGYRGRAKHLPPARVAYTGTSSSITIAKATVVPRLRHAPARTTANSDPLSNRIRRCPVLELESRNTRCRSPVNQNRPQGKADHQRSNLIFHHKAMASEKFTSNHPATRLDSDKSTSNRPSGRASLWQSSIT</sequence>
<accession>A0A2I0LE86</accession>
<dbReference type="AlphaFoldDB" id="A0A2I0LE86"/>
<comment type="caution">
    <text evidence="2">The sequence shown here is derived from an EMBL/GenBank/DDBJ whole genome shotgun (WGS) entry which is preliminary data.</text>
</comment>
<evidence type="ECO:0000256" key="1">
    <source>
        <dbReference type="SAM" id="MobiDB-lite"/>
    </source>
</evidence>
<protein>
    <submittedName>
        <fullName evidence="2">Uncharacterized protein</fullName>
    </submittedName>
</protein>
<feature type="region of interest" description="Disordered" evidence="1">
    <location>
        <begin position="78"/>
        <end position="119"/>
    </location>
</feature>
<evidence type="ECO:0000313" key="2">
    <source>
        <dbReference type="EMBL" id="PKI78995.1"/>
    </source>
</evidence>
<dbReference type="Proteomes" id="UP000233551">
    <property type="component" value="Unassembled WGS sequence"/>
</dbReference>
<feature type="region of interest" description="Disordered" evidence="1">
    <location>
        <begin position="220"/>
        <end position="253"/>
    </location>
</feature>
<feature type="compositionally biased region" description="Polar residues" evidence="1">
    <location>
        <begin position="238"/>
        <end position="253"/>
    </location>
</feature>
<feature type="compositionally biased region" description="Polar residues" evidence="1">
    <location>
        <begin position="78"/>
        <end position="95"/>
    </location>
</feature>
<reference evidence="2 3" key="1">
    <citation type="submission" date="2017-11" db="EMBL/GenBank/DDBJ databases">
        <title>De-novo sequencing of pomegranate (Punica granatum L.) genome.</title>
        <authorList>
            <person name="Akparov Z."/>
            <person name="Amiraslanov A."/>
            <person name="Hajiyeva S."/>
            <person name="Abbasov M."/>
            <person name="Kaur K."/>
            <person name="Hamwieh A."/>
            <person name="Solovyev V."/>
            <person name="Salamov A."/>
            <person name="Braich B."/>
            <person name="Kosarev P."/>
            <person name="Mahmoud A."/>
            <person name="Hajiyev E."/>
            <person name="Babayeva S."/>
            <person name="Izzatullayeva V."/>
            <person name="Mammadov A."/>
            <person name="Mammadov A."/>
            <person name="Sharifova S."/>
            <person name="Ojaghi J."/>
            <person name="Eynullazada K."/>
            <person name="Bayramov B."/>
            <person name="Abdulazimova A."/>
            <person name="Shahmuradov I."/>
        </authorList>
    </citation>
    <scope>NUCLEOTIDE SEQUENCE [LARGE SCALE GENOMIC DNA]</scope>
    <source>
        <strain evidence="3">cv. AG2017</strain>
        <tissue evidence="2">Leaf</tissue>
    </source>
</reference>
<keyword evidence="3" id="KW-1185">Reference proteome</keyword>
<organism evidence="2 3">
    <name type="scientific">Punica granatum</name>
    <name type="common">Pomegranate</name>
    <dbReference type="NCBI Taxonomy" id="22663"/>
    <lineage>
        <taxon>Eukaryota</taxon>
        <taxon>Viridiplantae</taxon>
        <taxon>Streptophyta</taxon>
        <taxon>Embryophyta</taxon>
        <taxon>Tracheophyta</taxon>
        <taxon>Spermatophyta</taxon>
        <taxon>Magnoliopsida</taxon>
        <taxon>eudicotyledons</taxon>
        <taxon>Gunneridae</taxon>
        <taxon>Pentapetalae</taxon>
        <taxon>rosids</taxon>
        <taxon>malvids</taxon>
        <taxon>Myrtales</taxon>
        <taxon>Lythraceae</taxon>
        <taxon>Punica</taxon>
    </lineage>
</organism>
<gene>
    <name evidence="2" type="ORF">CRG98_000636</name>
</gene>
<dbReference type="EMBL" id="PGOL01000023">
    <property type="protein sequence ID" value="PKI78995.1"/>
    <property type="molecule type" value="Genomic_DNA"/>
</dbReference>